<dbReference type="InterPro" id="IPR017900">
    <property type="entry name" value="4Fe4S_Fe_S_CS"/>
</dbReference>
<dbReference type="EMBL" id="BAAAZX010000021">
    <property type="protein sequence ID" value="GAA4012787.1"/>
    <property type="molecule type" value="Genomic_DNA"/>
</dbReference>
<keyword evidence="4 8" id="KW-0479">Metal-binding</keyword>
<keyword evidence="7 8" id="KW-0411">Iron-sulfur</keyword>
<proteinExistence type="predicted"/>
<evidence type="ECO:0000256" key="2">
    <source>
        <dbReference type="ARBA" id="ARBA00022448"/>
    </source>
</evidence>
<keyword evidence="3 8" id="KW-0004">4Fe-4S</keyword>
<evidence type="ECO:0000313" key="10">
    <source>
        <dbReference type="EMBL" id="GAA4012787.1"/>
    </source>
</evidence>
<dbReference type="InterPro" id="IPR017896">
    <property type="entry name" value="4Fe4S_Fe-S-bd"/>
</dbReference>
<evidence type="ECO:0000256" key="3">
    <source>
        <dbReference type="ARBA" id="ARBA00022485"/>
    </source>
</evidence>
<dbReference type="PROSITE" id="PS51379">
    <property type="entry name" value="4FE4S_FER_2"/>
    <property type="match status" value="1"/>
</dbReference>
<dbReference type="Proteomes" id="UP001500456">
    <property type="component" value="Unassembled WGS sequence"/>
</dbReference>
<dbReference type="PANTHER" id="PTHR42859">
    <property type="entry name" value="OXIDOREDUCTASE"/>
    <property type="match status" value="1"/>
</dbReference>
<dbReference type="PANTHER" id="PTHR42859:SF2">
    <property type="entry name" value="FERREDOXIN"/>
    <property type="match status" value="1"/>
</dbReference>
<accession>A0ABP7SK46</accession>
<dbReference type="SUPFAM" id="SSF54862">
    <property type="entry name" value="4Fe-4S ferredoxins"/>
    <property type="match status" value="1"/>
</dbReference>
<evidence type="ECO:0000256" key="8">
    <source>
        <dbReference type="RuleBase" id="RU365098"/>
    </source>
</evidence>
<dbReference type="PROSITE" id="PS00198">
    <property type="entry name" value="4FE4S_FER_1"/>
    <property type="match status" value="1"/>
</dbReference>
<organism evidence="10 11">
    <name type="scientific">Streptomyces plumbiresistens</name>
    <dbReference type="NCBI Taxonomy" id="511811"/>
    <lineage>
        <taxon>Bacteria</taxon>
        <taxon>Bacillati</taxon>
        <taxon>Actinomycetota</taxon>
        <taxon>Actinomycetes</taxon>
        <taxon>Kitasatosporales</taxon>
        <taxon>Streptomycetaceae</taxon>
        <taxon>Streptomyces</taxon>
    </lineage>
</organism>
<evidence type="ECO:0000259" key="9">
    <source>
        <dbReference type="PROSITE" id="PS51379"/>
    </source>
</evidence>
<dbReference type="Gene3D" id="3.30.70.20">
    <property type="match status" value="1"/>
</dbReference>
<evidence type="ECO:0000313" key="11">
    <source>
        <dbReference type="Proteomes" id="UP001500456"/>
    </source>
</evidence>
<comment type="function">
    <text evidence="8">Ferredoxins are iron-sulfur proteins that transfer electrons in a wide variety of metabolic reactions.</text>
</comment>
<keyword evidence="11" id="KW-1185">Reference proteome</keyword>
<dbReference type="RefSeq" id="WP_345568032.1">
    <property type="nucleotide sequence ID" value="NZ_BAAAZX010000021.1"/>
</dbReference>
<comment type="cofactor">
    <cofactor evidence="1 8">
        <name>[4Fe-4S] cluster</name>
        <dbReference type="ChEBI" id="CHEBI:49883"/>
    </cofactor>
</comment>
<evidence type="ECO:0000256" key="7">
    <source>
        <dbReference type="ARBA" id="ARBA00023014"/>
    </source>
</evidence>
<keyword evidence="2 8" id="KW-0813">Transport</keyword>
<keyword evidence="6 8" id="KW-0408">Iron</keyword>
<dbReference type="InterPro" id="IPR050294">
    <property type="entry name" value="RnfB_subfamily"/>
</dbReference>
<keyword evidence="8" id="KW-0003">3Fe-4S</keyword>
<comment type="caution">
    <text evidence="10">The sequence shown here is derived from an EMBL/GenBank/DDBJ whole genome shotgun (WGS) entry which is preliminary data.</text>
</comment>
<gene>
    <name evidence="10" type="ORF">GCM10022232_63600</name>
</gene>
<dbReference type="PRINTS" id="PR00354">
    <property type="entry name" value="7FE8SFRDOXIN"/>
</dbReference>
<comment type="cofactor">
    <cofactor evidence="8">
        <name>[3Fe-4S] cluster</name>
        <dbReference type="ChEBI" id="CHEBI:21137"/>
    </cofactor>
    <text evidence="8">Binds 1 [3Fe-4S] cluster.</text>
</comment>
<dbReference type="Pfam" id="PF00037">
    <property type="entry name" value="Fer4"/>
    <property type="match status" value="1"/>
</dbReference>
<keyword evidence="5 8" id="KW-0249">Electron transport</keyword>
<name>A0ABP7SK46_9ACTN</name>
<dbReference type="InterPro" id="IPR000813">
    <property type="entry name" value="7Fe_ferredoxin"/>
</dbReference>
<evidence type="ECO:0000256" key="6">
    <source>
        <dbReference type="ARBA" id="ARBA00023004"/>
    </source>
</evidence>
<protein>
    <recommendedName>
        <fullName evidence="8">Ferredoxin</fullName>
    </recommendedName>
</protein>
<evidence type="ECO:0000256" key="1">
    <source>
        <dbReference type="ARBA" id="ARBA00001966"/>
    </source>
</evidence>
<feature type="domain" description="4Fe-4S ferredoxin-type" evidence="9">
    <location>
        <begin position="30"/>
        <end position="60"/>
    </location>
</feature>
<reference evidence="11" key="1">
    <citation type="journal article" date="2019" name="Int. J. Syst. Evol. Microbiol.">
        <title>The Global Catalogue of Microorganisms (GCM) 10K type strain sequencing project: providing services to taxonomists for standard genome sequencing and annotation.</title>
        <authorList>
            <consortium name="The Broad Institute Genomics Platform"/>
            <consortium name="The Broad Institute Genome Sequencing Center for Infectious Disease"/>
            <person name="Wu L."/>
            <person name="Ma J."/>
        </authorList>
    </citation>
    <scope>NUCLEOTIDE SEQUENCE [LARGE SCALE GENOMIC DNA]</scope>
    <source>
        <strain evidence="11">JCM 16924</strain>
    </source>
</reference>
<evidence type="ECO:0000256" key="4">
    <source>
        <dbReference type="ARBA" id="ARBA00022723"/>
    </source>
</evidence>
<evidence type="ECO:0000256" key="5">
    <source>
        <dbReference type="ARBA" id="ARBA00022982"/>
    </source>
</evidence>
<sequence>MPYVIGAPCMDIKDNSCVAVCPVDCIYELGRMRVINPNECIDCGACVPECPVDAIYPDDELPEAWEEFVAINAAVADDAGSVDALVDEYARTHNVRNVRPTAG</sequence>